<dbReference type="GO" id="GO:0046872">
    <property type="term" value="F:metal ion binding"/>
    <property type="evidence" value="ECO:0007669"/>
    <property type="project" value="InterPro"/>
</dbReference>
<evidence type="ECO:0000313" key="1">
    <source>
        <dbReference type="EMBL" id="TPP57412.1"/>
    </source>
</evidence>
<dbReference type="EMBL" id="SUNJ01013233">
    <property type="protein sequence ID" value="TPP57412.1"/>
    <property type="molecule type" value="Genomic_DNA"/>
</dbReference>
<protein>
    <submittedName>
        <fullName evidence="1">Uncharacterized protein</fullName>
    </submittedName>
</protein>
<accession>A0A504Y7E4</accession>
<sequence length="260" mass="28613">MLIELAVKFDKAHTPAELENLLNLEEGVVVNEIDDSSEKVIVQSSIPVSRLLSTVNAAGFPVLFRGVSSQAKSMQGCDFGSGVAPLTSGEEVYGLCRLFQPTDEYLIVDVSLDKLKTSQIVSLAIHKCGDLSSSAYSCGDIYKTDSVIGEIGKTVANDQGQATLVVEIPGIQLRDLIGRSIVLHDASTKSRRVLCSLFSVICAFVDRLVFTRLKEYFFCKFILVYKILVAEVRCFHDIILLNQTDFGNKSWSEITDRFGE</sequence>
<gene>
    <name evidence="1" type="ORF">FGIG_07913</name>
</gene>
<dbReference type="GO" id="GO:0006801">
    <property type="term" value="P:superoxide metabolic process"/>
    <property type="evidence" value="ECO:0007669"/>
    <property type="project" value="InterPro"/>
</dbReference>
<name>A0A504Y7E4_FASGI</name>
<dbReference type="Proteomes" id="UP000316759">
    <property type="component" value="Unassembled WGS sequence"/>
</dbReference>
<proteinExistence type="predicted"/>
<dbReference type="STRING" id="46835.A0A504Y7E4"/>
<comment type="caution">
    <text evidence="1">The sequence shown here is derived from an EMBL/GenBank/DDBJ whole genome shotgun (WGS) entry which is preliminary data.</text>
</comment>
<dbReference type="OrthoDB" id="666972at2759"/>
<organism evidence="1 2">
    <name type="scientific">Fasciola gigantica</name>
    <name type="common">Giant liver fluke</name>
    <dbReference type="NCBI Taxonomy" id="46835"/>
    <lineage>
        <taxon>Eukaryota</taxon>
        <taxon>Metazoa</taxon>
        <taxon>Spiralia</taxon>
        <taxon>Lophotrochozoa</taxon>
        <taxon>Platyhelminthes</taxon>
        <taxon>Trematoda</taxon>
        <taxon>Digenea</taxon>
        <taxon>Plagiorchiida</taxon>
        <taxon>Echinostomata</taxon>
        <taxon>Echinostomatoidea</taxon>
        <taxon>Fasciolidae</taxon>
        <taxon>Fasciola</taxon>
    </lineage>
</organism>
<dbReference type="AlphaFoldDB" id="A0A504Y7E4"/>
<keyword evidence="2" id="KW-1185">Reference proteome</keyword>
<dbReference type="SUPFAM" id="SSF49329">
    <property type="entry name" value="Cu,Zn superoxide dismutase-like"/>
    <property type="match status" value="1"/>
</dbReference>
<dbReference type="Gene3D" id="2.60.40.200">
    <property type="entry name" value="Superoxide dismutase, copper/zinc binding domain"/>
    <property type="match status" value="1"/>
</dbReference>
<reference evidence="1 2" key="1">
    <citation type="submission" date="2019-04" db="EMBL/GenBank/DDBJ databases">
        <title>Annotation for the trematode Fasciola gigantica.</title>
        <authorList>
            <person name="Choi Y.-J."/>
        </authorList>
    </citation>
    <scope>NUCLEOTIDE SEQUENCE [LARGE SCALE GENOMIC DNA]</scope>
    <source>
        <strain evidence="1">Uganda_cow_1</strain>
    </source>
</reference>
<dbReference type="InterPro" id="IPR036423">
    <property type="entry name" value="SOD-like_Cu/Zn_dom_sf"/>
</dbReference>
<evidence type="ECO:0000313" key="2">
    <source>
        <dbReference type="Proteomes" id="UP000316759"/>
    </source>
</evidence>